<reference evidence="1 2" key="2">
    <citation type="journal article" date="2022" name="Mol. Ecol. Resour.">
        <title>The genomes of chicory, endive, great burdock and yacon provide insights into Asteraceae paleo-polyploidization history and plant inulin production.</title>
        <authorList>
            <person name="Fan W."/>
            <person name="Wang S."/>
            <person name="Wang H."/>
            <person name="Wang A."/>
            <person name="Jiang F."/>
            <person name="Liu H."/>
            <person name="Zhao H."/>
            <person name="Xu D."/>
            <person name="Zhang Y."/>
        </authorList>
    </citation>
    <scope>NUCLEOTIDE SEQUENCE [LARGE SCALE GENOMIC DNA]</scope>
    <source>
        <strain evidence="2">cv. Yunnan</strain>
        <tissue evidence="1">Leaves</tissue>
    </source>
</reference>
<evidence type="ECO:0000313" key="2">
    <source>
        <dbReference type="Proteomes" id="UP001056120"/>
    </source>
</evidence>
<accession>A0ACB9K533</accession>
<proteinExistence type="predicted"/>
<comment type="caution">
    <text evidence="1">The sequence shown here is derived from an EMBL/GenBank/DDBJ whole genome shotgun (WGS) entry which is preliminary data.</text>
</comment>
<evidence type="ECO:0000313" key="1">
    <source>
        <dbReference type="EMBL" id="KAI3827377.1"/>
    </source>
</evidence>
<name>A0ACB9K533_9ASTR</name>
<protein>
    <submittedName>
        <fullName evidence="1">Uncharacterized protein</fullName>
    </submittedName>
</protein>
<keyword evidence="2" id="KW-1185">Reference proteome</keyword>
<dbReference type="EMBL" id="CM042018">
    <property type="protein sequence ID" value="KAI3827377.1"/>
    <property type="molecule type" value="Genomic_DNA"/>
</dbReference>
<dbReference type="Proteomes" id="UP001056120">
    <property type="component" value="Linkage Group LG01"/>
</dbReference>
<organism evidence="1 2">
    <name type="scientific">Smallanthus sonchifolius</name>
    <dbReference type="NCBI Taxonomy" id="185202"/>
    <lineage>
        <taxon>Eukaryota</taxon>
        <taxon>Viridiplantae</taxon>
        <taxon>Streptophyta</taxon>
        <taxon>Embryophyta</taxon>
        <taxon>Tracheophyta</taxon>
        <taxon>Spermatophyta</taxon>
        <taxon>Magnoliopsida</taxon>
        <taxon>eudicotyledons</taxon>
        <taxon>Gunneridae</taxon>
        <taxon>Pentapetalae</taxon>
        <taxon>asterids</taxon>
        <taxon>campanulids</taxon>
        <taxon>Asterales</taxon>
        <taxon>Asteraceae</taxon>
        <taxon>Asteroideae</taxon>
        <taxon>Heliantheae alliance</taxon>
        <taxon>Millerieae</taxon>
        <taxon>Smallanthus</taxon>
    </lineage>
</organism>
<sequence length="114" mass="12949">MLDVRSKEVSERCRTVTSVRVRWNSEDVRVVSKSSVGDQVHGGVNVSSEESMDSIPVEQVDQDEGDLLEVKNKKLLWRVKVNENKINSVELEIKELKDSMSCGNELASILWRMT</sequence>
<gene>
    <name evidence="1" type="ORF">L1987_01450</name>
</gene>
<reference evidence="2" key="1">
    <citation type="journal article" date="2022" name="Mol. Ecol. Resour.">
        <title>The genomes of chicory, endive, great burdock and yacon provide insights into Asteraceae palaeo-polyploidization history and plant inulin production.</title>
        <authorList>
            <person name="Fan W."/>
            <person name="Wang S."/>
            <person name="Wang H."/>
            <person name="Wang A."/>
            <person name="Jiang F."/>
            <person name="Liu H."/>
            <person name="Zhao H."/>
            <person name="Xu D."/>
            <person name="Zhang Y."/>
        </authorList>
    </citation>
    <scope>NUCLEOTIDE SEQUENCE [LARGE SCALE GENOMIC DNA]</scope>
    <source>
        <strain evidence="2">cv. Yunnan</strain>
    </source>
</reference>